<gene>
    <name evidence="2" type="ordered locus">CLI_2444</name>
</gene>
<dbReference type="RefSeq" id="WP_012100353.1">
    <property type="nucleotide sequence ID" value="NC_009699.1"/>
</dbReference>
<dbReference type="HOGENOM" id="CLU_214266_0_0_9"/>
<evidence type="ECO:0000313" key="2">
    <source>
        <dbReference type="EMBL" id="ABS42066.1"/>
    </source>
</evidence>
<sequence>MTTIGQAITTLYSLIAITALMILDLKRLLKENKGGWIIVALSPVFILLVNII</sequence>
<evidence type="ECO:0000256" key="1">
    <source>
        <dbReference type="SAM" id="Phobius"/>
    </source>
</evidence>
<feature type="transmembrane region" description="Helical" evidence="1">
    <location>
        <begin position="6"/>
        <end position="23"/>
    </location>
</feature>
<feature type="transmembrane region" description="Helical" evidence="1">
    <location>
        <begin position="35"/>
        <end position="51"/>
    </location>
</feature>
<name>A7GFX6_CLOBL</name>
<dbReference type="KEGG" id="cbf:CLI_2444"/>
<reference evidence="3" key="1">
    <citation type="submission" date="2007-06" db="EMBL/GenBank/DDBJ databases">
        <authorList>
            <person name="Brinkac L.M."/>
            <person name="Daugherty S."/>
            <person name="Dodson R.J."/>
            <person name="Madupu R."/>
            <person name="Brown J.L."/>
            <person name="Bruce D."/>
            <person name="Detter C."/>
            <person name="Munk C."/>
            <person name="Smith L.A."/>
            <person name="Smith T.J."/>
            <person name="White O."/>
            <person name="Brettin T.S."/>
        </authorList>
    </citation>
    <scope>NUCLEOTIDE SEQUENCE [LARGE SCALE GENOMIC DNA]</scope>
    <source>
        <strain evidence="3">Langeland / NCTC 10281 / Type F</strain>
    </source>
</reference>
<dbReference type="EMBL" id="CP000728">
    <property type="protein sequence ID" value="ABS42066.1"/>
    <property type="molecule type" value="Genomic_DNA"/>
</dbReference>
<evidence type="ECO:0000313" key="3">
    <source>
        <dbReference type="Proteomes" id="UP000002410"/>
    </source>
</evidence>
<accession>A7GFX6</accession>
<protein>
    <submittedName>
        <fullName evidence="2">Uncharacterized protein</fullName>
    </submittedName>
</protein>
<proteinExistence type="predicted"/>
<keyword evidence="1" id="KW-1133">Transmembrane helix</keyword>
<dbReference type="Proteomes" id="UP000002410">
    <property type="component" value="Chromosome"/>
</dbReference>
<keyword evidence="1" id="KW-0472">Membrane</keyword>
<dbReference type="AlphaFoldDB" id="A7GFX6"/>
<organism evidence="2 3">
    <name type="scientific">Clostridium botulinum (strain Langeland / NCTC 10281 / Type F)</name>
    <dbReference type="NCBI Taxonomy" id="441772"/>
    <lineage>
        <taxon>Bacteria</taxon>
        <taxon>Bacillati</taxon>
        <taxon>Bacillota</taxon>
        <taxon>Clostridia</taxon>
        <taxon>Eubacteriales</taxon>
        <taxon>Clostridiaceae</taxon>
        <taxon>Clostridium</taxon>
    </lineage>
</organism>
<keyword evidence="1" id="KW-0812">Transmembrane</keyword>